<keyword evidence="5" id="KW-1185">Reference proteome</keyword>
<comment type="caution">
    <text evidence="4">The sequence shown here is derived from an EMBL/GenBank/DDBJ whole genome shotgun (WGS) entry which is preliminary data.</text>
</comment>
<feature type="region of interest" description="Disordered" evidence="1">
    <location>
        <begin position="24"/>
        <end position="48"/>
    </location>
</feature>
<feature type="compositionally biased region" description="Basic and acidic residues" evidence="1">
    <location>
        <begin position="347"/>
        <end position="356"/>
    </location>
</feature>
<reference evidence="5" key="1">
    <citation type="journal article" date="2019" name="Nat. Commun.">
        <title>The genome of broomcorn millet.</title>
        <authorList>
            <person name="Zou C."/>
            <person name="Miki D."/>
            <person name="Li D."/>
            <person name="Tang Q."/>
            <person name="Xiao L."/>
            <person name="Rajput S."/>
            <person name="Deng P."/>
            <person name="Jia W."/>
            <person name="Huang R."/>
            <person name="Zhang M."/>
            <person name="Sun Y."/>
            <person name="Hu J."/>
            <person name="Fu X."/>
            <person name="Schnable P.S."/>
            <person name="Li F."/>
            <person name="Zhang H."/>
            <person name="Feng B."/>
            <person name="Zhu X."/>
            <person name="Liu R."/>
            <person name="Schnable J.C."/>
            <person name="Zhu J.-K."/>
            <person name="Zhang H."/>
        </authorList>
    </citation>
    <scope>NUCLEOTIDE SEQUENCE [LARGE SCALE GENOMIC DNA]</scope>
</reference>
<dbReference type="Pfam" id="PF04398">
    <property type="entry name" value="DUF538"/>
    <property type="match status" value="1"/>
</dbReference>
<dbReference type="SUPFAM" id="SSF56112">
    <property type="entry name" value="Protein kinase-like (PK-like)"/>
    <property type="match status" value="1"/>
</dbReference>
<dbReference type="PANTHER" id="PTHR31676:SF71">
    <property type="entry name" value="EXPRESSED PROTEIN"/>
    <property type="match status" value="1"/>
</dbReference>
<feature type="chain" id="PRO_5018250596" description="Protein kinase domain-containing protein" evidence="3">
    <location>
        <begin position="20"/>
        <end position="564"/>
    </location>
</feature>
<dbReference type="OrthoDB" id="755906at2759"/>
<evidence type="ECO:0000256" key="3">
    <source>
        <dbReference type="SAM" id="SignalP"/>
    </source>
</evidence>
<keyword evidence="2" id="KW-0472">Membrane</keyword>
<feature type="region of interest" description="Disordered" evidence="1">
    <location>
        <begin position="331"/>
        <end position="360"/>
    </location>
</feature>
<keyword evidence="3" id="KW-0732">Signal</keyword>
<dbReference type="Gene3D" id="2.30.240.10">
    <property type="entry name" value="At5g01610-like"/>
    <property type="match status" value="1"/>
</dbReference>
<name>A0A3L6TRD7_PANMI</name>
<protein>
    <recommendedName>
        <fullName evidence="6">Protein kinase domain-containing protein</fullName>
    </recommendedName>
</protein>
<keyword evidence="2" id="KW-1133">Transmembrane helix</keyword>
<gene>
    <name evidence="4" type="ORF">C2845_PM01G31770</name>
</gene>
<dbReference type="InterPro" id="IPR036758">
    <property type="entry name" value="At5g01610-like"/>
</dbReference>
<dbReference type="EMBL" id="PQIB02000001">
    <property type="protein sequence ID" value="RLN42095.1"/>
    <property type="molecule type" value="Genomic_DNA"/>
</dbReference>
<dbReference type="InterPro" id="IPR011009">
    <property type="entry name" value="Kinase-like_dom_sf"/>
</dbReference>
<evidence type="ECO:0000256" key="1">
    <source>
        <dbReference type="SAM" id="MobiDB-lite"/>
    </source>
</evidence>
<evidence type="ECO:0000313" key="4">
    <source>
        <dbReference type="EMBL" id="RLN42095.1"/>
    </source>
</evidence>
<evidence type="ECO:0000256" key="2">
    <source>
        <dbReference type="SAM" id="Phobius"/>
    </source>
</evidence>
<feature type="transmembrane region" description="Helical" evidence="2">
    <location>
        <begin position="247"/>
        <end position="267"/>
    </location>
</feature>
<feature type="transmembrane region" description="Helical" evidence="2">
    <location>
        <begin position="304"/>
        <end position="322"/>
    </location>
</feature>
<sequence length="564" mass="61274">MRRLALLLLPLLLAAGAAAAAAGPAAPPAASPPPPHPPTTPPPPPSHKNATLAELLPLYGLPPGVFPSTVTAFSLADNGSLSVDLAGPCYVHFEYLTYFAPRVTGVLRYGSLSDLQGVQVRRFLFWLNVIRIKVDLPPPPRYVYLDIGWITRKLPASDFQSVHSCEESNRCRLSSALAVAARWFQQAQATAGDELKQAAAAGVTSPWCPSIDTSMHATISMTWQQVNALTFTLPFFSIAIAIPFNDYLPSIVHVSILHSPLLLLLLFRLTLLLFLPMPIFPLLLLFLLILPLLSPLFVHPVRFLVIPCLPIVLRGATTAIHVRGGRRAWSRRRPGEARDGEGAVAKEAAEPLRGEGRAGPLPPALGGGPAVAPADVEVAAVHREGHHPPGPVELPAAAATRVWWGRLRCGGRGFLFRTQLHTLAPPLIHRDFKTGNVLVEEKFIAKVSDAGIDRLLRGFEGAAPPNMEAHFSWNDRPEAGRKLCFTSDGMKELLGPAFQSLSPLARRRLRTRLVVAELDRILEKEMTLETVMGDGTAIITLGSRSINPSGARRHKTVEARETRF</sequence>
<evidence type="ECO:0000313" key="5">
    <source>
        <dbReference type="Proteomes" id="UP000275267"/>
    </source>
</evidence>
<feature type="signal peptide" evidence="3">
    <location>
        <begin position="1"/>
        <end position="19"/>
    </location>
</feature>
<feature type="transmembrane region" description="Helical" evidence="2">
    <location>
        <begin position="279"/>
        <end position="298"/>
    </location>
</feature>
<dbReference type="PANTHER" id="PTHR31676">
    <property type="entry name" value="T31J12.3 PROTEIN-RELATED"/>
    <property type="match status" value="1"/>
</dbReference>
<feature type="compositionally biased region" description="Pro residues" evidence="1">
    <location>
        <begin position="25"/>
        <end position="46"/>
    </location>
</feature>
<keyword evidence="2" id="KW-0812">Transmembrane</keyword>
<proteinExistence type="predicted"/>
<accession>A0A3L6TRD7</accession>
<dbReference type="Gene3D" id="1.10.510.10">
    <property type="entry name" value="Transferase(Phosphotransferase) domain 1"/>
    <property type="match status" value="1"/>
</dbReference>
<dbReference type="Proteomes" id="UP000275267">
    <property type="component" value="Unassembled WGS sequence"/>
</dbReference>
<dbReference type="InterPro" id="IPR007493">
    <property type="entry name" value="DUF538"/>
</dbReference>
<evidence type="ECO:0008006" key="6">
    <source>
        <dbReference type="Google" id="ProtNLM"/>
    </source>
</evidence>
<dbReference type="SUPFAM" id="SSF141562">
    <property type="entry name" value="At5g01610-like"/>
    <property type="match status" value="1"/>
</dbReference>
<dbReference type="AlphaFoldDB" id="A0A3L6TRD7"/>
<organism evidence="4 5">
    <name type="scientific">Panicum miliaceum</name>
    <name type="common">Proso millet</name>
    <name type="synonym">Broomcorn millet</name>
    <dbReference type="NCBI Taxonomy" id="4540"/>
    <lineage>
        <taxon>Eukaryota</taxon>
        <taxon>Viridiplantae</taxon>
        <taxon>Streptophyta</taxon>
        <taxon>Embryophyta</taxon>
        <taxon>Tracheophyta</taxon>
        <taxon>Spermatophyta</taxon>
        <taxon>Magnoliopsida</taxon>
        <taxon>Liliopsida</taxon>
        <taxon>Poales</taxon>
        <taxon>Poaceae</taxon>
        <taxon>PACMAD clade</taxon>
        <taxon>Panicoideae</taxon>
        <taxon>Panicodae</taxon>
        <taxon>Paniceae</taxon>
        <taxon>Panicinae</taxon>
        <taxon>Panicum</taxon>
        <taxon>Panicum sect. Panicum</taxon>
    </lineage>
</organism>